<evidence type="ECO:0000313" key="3">
    <source>
        <dbReference type="EMBL" id="KAF2433483.1"/>
    </source>
</evidence>
<name>A0A9P4NY40_9PEZI</name>
<evidence type="ECO:0000259" key="2">
    <source>
        <dbReference type="PROSITE" id="PS50181"/>
    </source>
</evidence>
<sequence length="330" mass="36305">MISSTIPSLLDLPNELILHTLSCLPTAQVLNLATVSHRLYALVCRLLHARLCDAAGLSGHTLLLECYHPSQKLTEPPLFCSYLSTPELDSCCVDDEGGSVIGRLAAMRDLYSTFRPHRRIVSKRAHPAGDIPGSRTYTSPSSSSSPPTTMPPQPVLALEPVRQILSLEGHELFTQLCCVTNLVRIGPRQGIFRSFITVGEGVIRVWKDWLASMAFSASHLVVITKEQAAAVAKGKEPDLACPAIETQGDWRVLWSDNKFNVGVRLKVKEKKWQRNAPVLIHADEEVSVSFEIEYQELVVRTTHLLLMLEQSGLQDENSGKAVVFGSFGAV</sequence>
<accession>A0A9P4NY40</accession>
<dbReference type="Proteomes" id="UP000800235">
    <property type="component" value="Unassembled WGS sequence"/>
</dbReference>
<comment type="caution">
    <text evidence="3">The sequence shown here is derived from an EMBL/GenBank/DDBJ whole genome shotgun (WGS) entry which is preliminary data.</text>
</comment>
<feature type="region of interest" description="Disordered" evidence="1">
    <location>
        <begin position="125"/>
        <end position="153"/>
    </location>
</feature>
<dbReference type="InterPro" id="IPR036047">
    <property type="entry name" value="F-box-like_dom_sf"/>
</dbReference>
<protein>
    <recommendedName>
        <fullName evidence="2">F-box domain-containing protein</fullName>
    </recommendedName>
</protein>
<dbReference type="EMBL" id="MU007020">
    <property type="protein sequence ID" value="KAF2433483.1"/>
    <property type="molecule type" value="Genomic_DNA"/>
</dbReference>
<organism evidence="3 4">
    <name type="scientific">Tothia fuscella</name>
    <dbReference type="NCBI Taxonomy" id="1048955"/>
    <lineage>
        <taxon>Eukaryota</taxon>
        <taxon>Fungi</taxon>
        <taxon>Dikarya</taxon>
        <taxon>Ascomycota</taxon>
        <taxon>Pezizomycotina</taxon>
        <taxon>Dothideomycetes</taxon>
        <taxon>Pleosporomycetidae</taxon>
        <taxon>Venturiales</taxon>
        <taxon>Cylindrosympodiaceae</taxon>
        <taxon>Tothia</taxon>
    </lineage>
</organism>
<dbReference type="SUPFAM" id="SSF81383">
    <property type="entry name" value="F-box domain"/>
    <property type="match status" value="1"/>
</dbReference>
<keyword evidence="4" id="KW-1185">Reference proteome</keyword>
<feature type="domain" description="F-box" evidence="2">
    <location>
        <begin position="6"/>
        <end position="43"/>
    </location>
</feature>
<reference evidence="3" key="1">
    <citation type="journal article" date="2020" name="Stud. Mycol.">
        <title>101 Dothideomycetes genomes: a test case for predicting lifestyles and emergence of pathogens.</title>
        <authorList>
            <person name="Haridas S."/>
            <person name="Albert R."/>
            <person name="Binder M."/>
            <person name="Bloem J."/>
            <person name="Labutti K."/>
            <person name="Salamov A."/>
            <person name="Andreopoulos B."/>
            <person name="Baker S."/>
            <person name="Barry K."/>
            <person name="Bills G."/>
            <person name="Bluhm B."/>
            <person name="Cannon C."/>
            <person name="Castanera R."/>
            <person name="Culley D."/>
            <person name="Daum C."/>
            <person name="Ezra D."/>
            <person name="Gonzalez J."/>
            <person name="Henrissat B."/>
            <person name="Kuo A."/>
            <person name="Liang C."/>
            <person name="Lipzen A."/>
            <person name="Lutzoni F."/>
            <person name="Magnuson J."/>
            <person name="Mondo S."/>
            <person name="Nolan M."/>
            <person name="Ohm R."/>
            <person name="Pangilinan J."/>
            <person name="Park H.-J."/>
            <person name="Ramirez L."/>
            <person name="Alfaro M."/>
            <person name="Sun H."/>
            <person name="Tritt A."/>
            <person name="Yoshinaga Y."/>
            <person name="Zwiers L.-H."/>
            <person name="Turgeon B."/>
            <person name="Goodwin S."/>
            <person name="Spatafora J."/>
            <person name="Crous P."/>
            <person name="Grigoriev I."/>
        </authorList>
    </citation>
    <scope>NUCLEOTIDE SEQUENCE</scope>
    <source>
        <strain evidence="3">CBS 130266</strain>
    </source>
</reference>
<dbReference type="OrthoDB" id="9981546at2759"/>
<dbReference type="AlphaFoldDB" id="A0A9P4NY40"/>
<gene>
    <name evidence="3" type="ORF">EJ08DRAFT_668796</name>
</gene>
<evidence type="ECO:0000313" key="4">
    <source>
        <dbReference type="Proteomes" id="UP000800235"/>
    </source>
</evidence>
<proteinExistence type="predicted"/>
<dbReference type="InterPro" id="IPR001810">
    <property type="entry name" value="F-box_dom"/>
</dbReference>
<feature type="compositionally biased region" description="Low complexity" evidence="1">
    <location>
        <begin position="132"/>
        <end position="147"/>
    </location>
</feature>
<dbReference type="PROSITE" id="PS50181">
    <property type="entry name" value="FBOX"/>
    <property type="match status" value="1"/>
</dbReference>
<evidence type="ECO:0000256" key="1">
    <source>
        <dbReference type="SAM" id="MobiDB-lite"/>
    </source>
</evidence>
<dbReference type="Pfam" id="PF00646">
    <property type="entry name" value="F-box"/>
    <property type="match status" value="1"/>
</dbReference>
<dbReference type="CDD" id="cd09917">
    <property type="entry name" value="F-box_SF"/>
    <property type="match status" value="1"/>
</dbReference>